<keyword evidence="3" id="KW-0812">Transmembrane</keyword>
<comment type="caution">
    <text evidence="4">The sequence shown here is derived from an EMBL/GenBank/DDBJ whole genome shotgun (WGS) entry which is preliminary data.</text>
</comment>
<feature type="transmembrane region" description="Helical" evidence="3">
    <location>
        <begin position="12"/>
        <end position="33"/>
    </location>
</feature>
<keyword evidence="3" id="KW-0472">Membrane</keyword>
<reference evidence="4 5" key="1">
    <citation type="submission" date="2020-07" db="EMBL/GenBank/DDBJ databases">
        <authorList>
            <person name="Criscuolo A."/>
        </authorList>
    </citation>
    <scope>NUCLEOTIDE SEQUENCE [LARGE SCALE GENOMIC DNA]</scope>
    <source>
        <strain evidence="5">CIP 111030</strain>
    </source>
</reference>
<evidence type="ECO:0000256" key="2">
    <source>
        <dbReference type="ARBA" id="ARBA00023287"/>
    </source>
</evidence>
<dbReference type="NCBIfam" id="TIGR02532">
    <property type="entry name" value="IV_pilin_GFxxxE"/>
    <property type="match status" value="1"/>
</dbReference>
<dbReference type="EMBL" id="CAJEWE010000010">
    <property type="protein sequence ID" value="CAD2077097.1"/>
    <property type="molecule type" value="Genomic_DNA"/>
</dbReference>
<dbReference type="AlphaFoldDB" id="A0A6V7RGK8"/>
<dbReference type="GO" id="GO:0030420">
    <property type="term" value="P:establishment of competence for transformation"/>
    <property type="evidence" value="ECO:0007669"/>
    <property type="project" value="UniProtKB-KW"/>
</dbReference>
<evidence type="ECO:0000313" key="4">
    <source>
        <dbReference type="EMBL" id="CAD2077097.1"/>
    </source>
</evidence>
<proteinExistence type="predicted"/>
<gene>
    <name evidence="4" type="ORF">JEOSCH030_01222</name>
</gene>
<dbReference type="Proteomes" id="UP000521032">
    <property type="component" value="Unassembled WGS sequence"/>
</dbReference>
<evidence type="ECO:0000313" key="5">
    <source>
        <dbReference type="Proteomes" id="UP000521032"/>
    </source>
</evidence>
<dbReference type="GO" id="GO:0009986">
    <property type="term" value="C:cell surface"/>
    <property type="evidence" value="ECO:0007669"/>
    <property type="project" value="UniProtKB-SubCell"/>
</dbReference>
<organism evidence="4 5">
    <name type="scientific">Phocicoccus schoeneichii</name>
    <dbReference type="NCBI Taxonomy" id="1812261"/>
    <lineage>
        <taxon>Bacteria</taxon>
        <taxon>Bacillati</taxon>
        <taxon>Bacillota</taxon>
        <taxon>Bacilli</taxon>
        <taxon>Bacillales</taxon>
        <taxon>Salinicoccaceae</taxon>
        <taxon>Phocicoccus</taxon>
    </lineage>
</organism>
<accession>A0A6V7RGK8</accession>
<name>A0A6V7RGK8_9BACL</name>
<dbReference type="PIRSF" id="PIRSF021292">
    <property type="entry name" value="Competence_ComGD"/>
    <property type="match status" value="1"/>
</dbReference>
<dbReference type="InterPro" id="IPR012902">
    <property type="entry name" value="N_methyl_site"/>
</dbReference>
<keyword evidence="2" id="KW-0178">Competence</keyword>
<sequence length="144" mass="16801">MLMDKQLENDGFTLVETMLTLFVVSILLFITIVHIPKFENNHSLDEVQNIKYFLEKKQFDAMRKESLVLVRIDYQTNQITSLDTKDNSREVLKINHCILKEGSLTQFTFNNKGDSSAFGTIYLSCKNKNSKLIFQIQKGRFRIE</sequence>
<keyword evidence="3" id="KW-1133">Transmembrane helix</keyword>
<comment type="subcellular location">
    <subcellularLocation>
        <location evidence="1">Cell surface</location>
    </subcellularLocation>
</comment>
<protein>
    <recommendedName>
        <fullName evidence="6">Prepilin-type N-terminal cleavage/methylation domain-containing protein</fullName>
    </recommendedName>
</protein>
<dbReference type="InterPro" id="IPR016785">
    <property type="entry name" value="ComGD"/>
</dbReference>
<evidence type="ECO:0000256" key="3">
    <source>
        <dbReference type="SAM" id="Phobius"/>
    </source>
</evidence>
<keyword evidence="5" id="KW-1185">Reference proteome</keyword>
<evidence type="ECO:0000256" key="1">
    <source>
        <dbReference type="ARBA" id="ARBA00004241"/>
    </source>
</evidence>
<evidence type="ECO:0008006" key="6">
    <source>
        <dbReference type="Google" id="ProtNLM"/>
    </source>
</evidence>